<name>A0AAD8DS12_MYTSE</name>
<dbReference type="Proteomes" id="UP001231518">
    <property type="component" value="Chromosome 8"/>
</dbReference>
<feature type="domain" description="TIL" evidence="2">
    <location>
        <begin position="30"/>
        <end position="89"/>
    </location>
</feature>
<dbReference type="InterPro" id="IPR002919">
    <property type="entry name" value="TIL_dom"/>
</dbReference>
<evidence type="ECO:0000259" key="2">
    <source>
        <dbReference type="Pfam" id="PF01826"/>
    </source>
</evidence>
<feature type="signal peptide" evidence="1">
    <location>
        <begin position="1"/>
        <end position="20"/>
    </location>
</feature>
<comment type="caution">
    <text evidence="3">The sequence shown here is derived from an EMBL/GenBank/DDBJ whole genome shotgun (WGS) entry which is preliminary data.</text>
</comment>
<keyword evidence="1" id="KW-0732">Signal</keyword>
<organism evidence="3 4">
    <name type="scientific">Mythimna separata</name>
    <name type="common">Oriental armyworm</name>
    <name type="synonym">Pseudaletia separata</name>
    <dbReference type="NCBI Taxonomy" id="271217"/>
    <lineage>
        <taxon>Eukaryota</taxon>
        <taxon>Metazoa</taxon>
        <taxon>Ecdysozoa</taxon>
        <taxon>Arthropoda</taxon>
        <taxon>Hexapoda</taxon>
        <taxon>Insecta</taxon>
        <taxon>Pterygota</taxon>
        <taxon>Neoptera</taxon>
        <taxon>Endopterygota</taxon>
        <taxon>Lepidoptera</taxon>
        <taxon>Glossata</taxon>
        <taxon>Ditrysia</taxon>
        <taxon>Noctuoidea</taxon>
        <taxon>Noctuidae</taxon>
        <taxon>Noctuinae</taxon>
        <taxon>Hadenini</taxon>
        <taxon>Mythimna</taxon>
    </lineage>
</organism>
<sequence>MASCILPICLFVAILTTVSAAPSDEKPFDCPANEKYYKCELEVCYRTCDDWKHIKGCPMIAADCYQPACLCERNTYRNAEGKCVPVVQCCQELASLHYKSPACGVLEGLRRAV</sequence>
<accession>A0AAD8DS12</accession>
<dbReference type="InterPro" id="IPR036084">
    <property type="entry name" value="Ser_inhib-like_sf"/>
</dbReference>
<protein>
    <recommendedName>
        <fullName evidence="2">TIL domain-containing protein</fullName>
    </recommendedName>
</protein>
<keyword evidence="4" id="KW-1185">Reference proteome</keyword>
<dbReference type="EMBL" id="JARGEI010000015">
    <property type="protein sequence ID" value="KAJ8719102.1"/>
    <property type="molecule type" value="Genomic_DNA"/>
</dbReference>
<evidence type="ECO:0000313" key="3">
    <source>
        <dbReference type="EMBL" id="KAJ8719102.1"/>
    </source>
</evidence>
<dbReference type="Gene3D" id="2.10.25.10">
    <property type="entry name" value="Laminin"/>
    <property type="match status" value="1"/>
</dbReference>
<proteinExistence type="predicted"/>
<feature type="chain" id="PRO_5042268738" description="TIL domain-containing protein" evidence="1">
    <location>
        <begin position="21"/>
        <end position="113"/>
    </location>
</feature>
<evidence type="ECO:0000256" key="1">
    <source>
        <dbReference type="SAM" id="SignalP"/>
    </source>
</evidence>
<gene>
    <name evidence="3" type="ORF">PYW07_016658</name>
</gene>
<dbReference type="CDD" id="cd19941">
    <property type="entry name" value="TIL"/>
    <property type="match status" value="1"/>
</dbReference>
<dbReference type="SUPFAM" id="SSF57567">
    <property type="entry name" value="Serine protease inhibitors"/>
    <property type="match status" value="1"/>
</dbReference>
<dbReference type="Pfam" id="PF01826">
    <property type="entry name" value="TIL"/>
    <property type="match status" value="1"/>
</dbReference>
<dbReference type="AlphaFoldDB" id="A0AAD8DS12"/>
<evidence type="ECO:0000313" key="4">
    <source>
        <dbReference type="Proteomes" id="UP001231518"/>
    </source>
</evidence>
<reference evidence="3" key="1">
    <citation type="submission" date="2023-03" db="EMBL/GenBank/DDBJ databases">
        <title>Chromosome-level genomes of two armyworms, Mythimna separata and Mythimna loreyi, provide insights into the biosynthesis and reception of sex pheromones.</title>
        <authorList>
            <person name="Zhao H."/>
        </authorList>
    </citation>
    <scope>NUCLEOTIDE SEQUENCE</scope>
    <source>
        <strain evidence="3">BeijingLab</strain>
        <tissue evidence="3">Pupa</tissue>
    </source>
</reference>